<dbReference type="CDD" id="cd08509">
    <property type="entry name" value="PBP2_TmCBP_oligosaccharides_like"/>
    <property type="match status" value="1"/>
</dbReference>
<feature type="signal peptide" evidence="3">
    <location>
        <begin position="1"/>
        <end position="21"/>
    </location>
</feature>
<dbReference type="RefSeq" id="WP_096442581.1">
    <property type="nucleotide sequence ID" value="NZ_JAKEUH010000142.1"/>
</dbReference>
<dbReference type="SUPFAM" id="SSF53850">
    <property type="entry name" value="Periplasmic binding protein-like II"/>
    <property type="match status" value="1"/>
</dbReference>
<evidence type="ECO:0000256" key="2">
    <source>
        <dbReference type="ARBA" id="ARBA00022729"/>
    </source>
</evidence>
<name>A0ABX5DAB0_9VIBR</name>
<dbReference type="InterPro" id="IPR023765">
    <property type="entry name" value="SBP_5_CS"/>
</dbReference>
<dbReference type="Gene3D" id="3.40.190.10">
    <property type="entry name" value="Periplasmic binding protein-like II"/>
    <property type="match status" value="1"/>
</dbReference>
<keyword evidence="2 3" id="KW-0732">Signal</keyword>
<feature type="chain" id="PRO_5045855021" evidence="3">
    <location>
        <begin position="22"/>
        <end position="553"/>
    </location>
</feature>
<dbReference type="EMBL" id="NWTN01000010">
    <property type="protein sequence ID" value="PRQ66627.1"/>
    <property type="molecule type" value="Genomic_DNA"/>
</dbReference>
<sequence>MKKVGIAALALLFSVSTPTFAQSDKAPNLKILSEGTTGWVKNFNPWVGGRDVTDLMYEPLYVFNKLDSSQDFPWLATGYELSDDLASLTVVLREGVKWSDGENFSADDVIFTYQYMQKHPEIDLSGMGKKVTKVEKLGEHKIKLHLAKPNAFAQFDVIDQSFLIVPKHIWENIDQPAQYTNVNPVGTGPFTEIERFNPQVYIVCQNNHYWNDKLAVPCVEFPQFSTNDNGLELMTKGETDWNSLFIPDVERMFVDKAEGNKYWFPSYDGVRITLNYQTQNEGAREAFDNLDFRKAFNLAMDREAMIDIGVYGYVTGNNPASGLPPFLWEWRNEKADNIWAEYYQYDLKQAQQYLDLGGFKDVTGDGFRETPSGKPLSFIVQVPSGWSDWINNASIAVEGLRDIGINANVTTPETNLYVSNWESNNFDACFCGNSIQSSIWKFYEHTTHSRYANTANWWSTGMTNHINLEIDKLIDELAVTVDKSAQKVIVDQIEMYYAQYLVHIPLYYNSTWFSYNDSRYVGWFSEQNPVALPVPWSRLNRIVQVMHLKPRAR</sequence>
<evidence type="ECO:0000313" key="5">
    <source>
        <dbReference type="EMBL" id="PRQ66627.1"/>
    </source>
</evidence>
<evidence type="ECO:0000256" key="1">
    <source>
        <dbReference type="ARBA" id="ARBA00005695"/>
    </source>
</evidence>
<dbReference type="Gene3D" id="3.90.76.10">
    <property type="entry name" value="Dipeptide-binding Protein, Domain 1"/>
    <property type="match status" value="1"/>
</dbReference>
<dbReference type="InterPro" id="IPR039424">
    <property type="entry name" value="SBP_5"/>
</dbReference>
<dbReference type="PROSITE" id="PS01040">
    <property type="entry name" value="SBP_BACTERIAL_5"/>
    <property type="match status" value="1"/>
</dbReference>
<reference evidence="5 6" key="2">
    <citation type="submission" date="2018-03" db="EMBL/GenBank/DDBJ databases">
        <title>Genetic Diversity and Phenotypic Plasticity of AHL Mediated Quorum Sensing in Environmental Strains of Vibrio mediterranei.</title>
        <authorList>
            <person name="Lantoine F."/>
            <person name="Vouve F."/>
        </authorList>
    </citation>
    <scope>NUCLEOTIDE SEQUENCE [LARGE SCALE GENOMIC DNA]</scope>
    <source>
        <strain evidence="5 6">17LN0615E</strain>
    </source>
</reference>
<gene>
    <name evidence="5" type="ORF">COR51_15525</name>
</gene>
<evidence type="ECO:0000313" key="6">
    <source>
        <dbReference type="Proteomes" id="UP000238163"/>
    </source>
</evidence>
<dbReference type="PANTHER" id="PTHR30290">
    <property type="entry name" value="PERIPLASMIC BINDING COMPONENT OF ABC TRANSPORTER"/>
    <property type="match status" value="1"/>
</dbReference>
<comment type="caution">
    <text evidence="5">The sequence shown here is derived from an EMBL/GenBank/DDBJ whole genome shotgun (WGS) entry which is preliminary data.</text>
</comment>
<dbReference type="Gene3D" id="3.10.105.10">
    <property type="entry name" value="Dipeptide-binding Protein, Domain 3"/>
    <property type="match status" value="1"/>
</dbReference>
<comment type="similarity">
    <text evidence="1">Belongs to the bacterial solute-binding protein 5 family.</text>
</comment>
<dbReference type="PANTHER" id="PTHR30290:SF38">
    <property type="entry name" value="D,D-DIPEPTIDE-BINDING PERIPLASMIC PROTEIN DDPA-RELATED"/>
    <property type="match status" value="1"/>
</dbReference>
<proteinExistence type="inferred from homology"/>
<evidence type="ECO:0000259" key="4">
    <source>
        <dbReference type="Pfam" id="PF00496"/>
    </source>
</evidence>
<accession>A0ABX5DAB0</accession>
<reference evidence="5 6" key="1">
    <citation type="submission" date="2017-09" db="EMBL/GenBank/DDBJ databases">
        <authorList>
            <person name="Girard L."/>
            <person name="Lami R."/>
            <person name="Suzuki M."/>
            <person name="Baudart J."/>
        </authorList>
    </citation>
    <scope>NUCLEOTIDE SEQUENCE [LARGE SCALE GENOMIC DNA]</scope>
    <source>
        <strain evidence="5 6">17LN0615E</strain>
    </source>
</reference>
<dbReference type="PIRSF" id="PIRSF002741">
    <property type="entry name" value="MppA"/>
    <property type="match status" value="1"/>
</dbReference>
<dbReference type="Pfam" id="PF00496">
    <property type="entry name" value="SBP_bac_5"/>
    <property type="match status" value="1"/>
</dbReference>
<keyword evidence="6" id="KW-1185">Reference proteome</keyword>
<protein>
    <submittedName>
        <fullName evidence="5">ABC transporter substrate-binding protein</fullName>
    </submittedName>
</protein>
<dbReference type="InterPro" id="IPR030678">
    <property type="entry name" value="Peptide/Ni-bd"/>
</dbReference>
<evidence type="ECO:0000256" key="3">
    <source>
        <dbReference type="SAM" id="SignalP"/>
    </source>
</evidence>
<feature type="domain" description="Solute-binding protein family 5" evidence="4">
    <location>
        <begin position="73"/>
        <end position="435"/>
    </location>
</feature>
<organism evidence="5 6">
    <name type="scientific">Vibrio mediterranei</name>
    <dbReference type="NCBI Taxonomy" id="689"/>
    <lineage>
        <taxon>Bacteria</taxon>
        <taxon>Pseudomonadati</taxon>
        <taxon>Pseudomonadota</taxon>
        <taxon>Gammaproteobacteria</taxon>
        <taxon>Vibrionales</taxon>
        <taxon>Vibrionaceae</taxon>
        <taxon>Vibrio</taxon>
    </lineage>
</organism>
<dbReference type="InterPro" id="IPR000914">
    <property type="entry name" value="SBP_5_dom"/>
</dbReference>
<dbReference type="Proteomes" id="UP000238163">
    <property type="component" value="Unassembled WGS sequence"/>
</dbReference>